<feature type="domain" description="Competence protein CoiA nuclease-like" evidence="1">
    <location>
        <begin position="61"/>
        <end position="158"/>
    </location>
</feature>
<evidence type="ECO:0000259" key="2">
    <source>
        <dbReference type="Pfam" id="PF25164"/>
    </source>
</evidence>
<dbReference type="RefSeq" id="WP_204118813.1">
    <property type="nucleotide sequence ID" value="NZ_BOLV01000008.1"/>
</dbReference>
<accession>A0ABW4BF42</accession>
<protein>
    <submittedName>
        <fullName evidence="3">Competence protein CoiA family protein</fullName>
    </submittedName>
</protein>
<proteinExistence type="predicted"/>
<keyword evidence="4" id="KW-1185">Reference proteome</keyword>
<dbReference type="Proteomes" id="UP001597199">
    <property type="component" value="Unassembled WGS sequence"/>
</dbReference>
<organism evidence="3 4">
    <name type="scientific">Lacticaseibacillus suilingensis</name>
    <dbReference type="NCBI Taxonomy" id="2799577"/>
    <lineage>
        <taxon>Bacteria</taxon>
        <taxon>Bacillati</taxon>
        <taxon>Bacillota</taxon>
        <taxon>Bacilli</taxon>
        <taxon>Lactobacillales</taxon>
        <taxon>Lactobacillaceae</taxon>
        <taxon>Lacticaseibacillus</taxon>
    </lineage>
</organism>
<evidence type="ECO:0000313" key="3">
    <source>
        <dbReference type="EMBL" id="MFD1398440.1"/>
    </source>
</evidence>
<name>A0ABW4BF42_9LACO</name>
<dbReference type="InterPro" id="IPR057253">
    <property type="entry name" value="CoiA-like_N"/>
</dbReference>
<comment type="caution">
    <text evidence="3">The sequence shown here is derived from an EMBL/GenBank/DDBJ whole genome shotgun (WGS) entry which is preliminary data.</text>
</comment>
<dbReference type="EMBL" id="JBHTOA010000018">
    <property type="protein sequence ID" value="MFD1398440.1"/>
    <property type="molecule type" value="Genomic_DNA"/>
</dbReference>
<evidence type="ECO:0000313" key="4">
    <source>
        <dbReference type="Proteomes" id="UP001597199"/>
    </source>
</evidence>
<sequence length="345" mass="39674">MFVAQAENGRLVTLRDHQQAKALHERFVCPACLRPVGIRNGALMPAHFYHLGPPCAASEAESLPHLLGKQWLATLGEQFGYRSELEVYYPAIKQRADVVWLRGGKRTVLEYQCSPLSVEALARRTEGYAKLDLVVIWIAGPRYFDRWPASKQAKFLRYTAGGFQLLFLDPQAGVLSQWTLHADHIDQRLQWPNRVQQRRLDYAERLVAEAKAVQAGLRFREPKVMALQAQAAKQGLNVAGVPWVVHQQLRHLPGLVLPEWQLRTWWLLQFQTAPIQKAAEAAFWHQFSQVRTPLVPAQAVLEAVRRQWLAVLKQAGYLQETSLFWQWRQPPNWYATVNEKLQQLR</sequence>
<dbReference type="InterPro" id="IPR010330">
    <property type="entry name" value="CoiA_nuc"/>
</dbReference>
<gene>
    <name evidence="3" type="ORF">ACFQ41_03885</name>
</gene>
<reference evidence="4" key="1">
    <citation type="journal article" date="2019" name="Int. J. Syst. Evol. Microbiol.">
        <title>The Global Catalogue of Microorganisms (GCM) 10K type strain sequencing project: providing services to taxonomists for standard genome sequencing and annotation.</title>
        <authorList>
            <consortium name="The Broad Institute Genomics Platform"/>
            <consortium name="The Broad Institute Genome Sequencing Center for Infectious Disease"/>
            <person name="Wu L."/>
            <person name="Ma J."/>
        </authorList>
    </citation>
    <scope>NUCLEOTIDE SEQUENCE [LARGE SCALE GENOMIC DNA]</scope>
    <source>
        <strain evidence="4">CCM 9110</strain>
    </source>
</reference>
<dbReference type="Pfam" id="PF06054">
    <property type="entry name" value="CoiA_nuc"/>
    <property type="match status" value="1"/>
</dbReference>
<evidence type="ECO:0000259" key="1">
    <source>
        <dbReference type="Pfam" id="PF06054"/>
    </source>
</evidence>
<feature type="domain" description="Competence protein CoiA-like N-terminal" evidence="2">
    <location>
        <begin position="17"/>
        <end position="51"/>
    </location>
</feature>
<dbReference type="Pfam" id="PF25164">
    <property type="entry name" value="CoiA_N"/>
    <property type="match status" value="1"/>
</dbReference>